<dbReference type="OMA" id="SKMQPSR"/>
<keyword evidence="12" id="KW-1185">Reference proteome</keyword>
<dbReference type="Pfam" id="PF01095">
    <property type="entry name" value="Pectinesterase"/>
    <property type="match status" value="1"/>
</dbReference>
<sequence>MASFFCKTLVFFFMGFVELGNARYISDFQWKQQKMKYTTVYVDPSGHGQFKTIQSAIDSVPQNNQNWICINIKAGQYREQVKIPREKPYIYLKGGDQGKTSVTWDAHDSIATDATFTSEADNTIVESITFINSYNYPPKSNNNPRVVAVAAMISGDKSVFYRCEFLGLQDTLWDVQGRHYFKLCTIEGAVDFIFGNGQSLYESCTISVNARALEGLTGFITAQGRSNPKDESGFIFKNCNVIGSGQTFLGRPWRDYARVIFYGCNMSNVITPEGWTAGVYVGKEKQLTFAEESCKGMGSSTSKRVQWEAKLSQQELQQLTSLSFIDNEGWITKQPLKMDILNQNDPTDVNTHASAVAAAGGVANTSVDINNPLCLHPSDNPGAMLVSSPFNRIGY</sequence>
<comment type="pathway">
    <text evidence="2 11">Glycan metabolism; pectin degradation; 2-dehydro-3-deoxy-D-gluconate from pectin: step 1/5.</text>
</comment>
<dbReference type="PaxDb" id="4097-A0A1S4DDU4"/>
<evidence type="ECO:0000256" key="9">
    <source>
        <dbReference type="ARBA" id="ARBA00047928"/>
    </source>
</evidence>
<evidence type="ECO:0000256" key="3">
    <source>
        <dbReference type="ARBA" id="ARBA00008891"/>
    </source>
</evidence>
<dbReference type="PROSITE" id="PS00503">
    <property type="entry name" value="PECTINESTERASE_2"/>
    <property type="match status" value="1"/>
</dbReference>
<evidence type="ECO:0000313" key="13">
    <source>
        <dbReference type="RefSeq" id="XP_016511379.1"/>
    </source>
</evidence>
<dbReference type="STRING" id="4097.A0A1S4DDU4"/>
<name>A0A1S4DDU4_TOBAC</name>
<keyword evidence="5" id="KW-0964">Secreted</keyword>
<dbReference type="GO" id="GO:0042545">
    <property type="term" value="P:cell wall modification"/>
    <property type="evidence" value="ECO:0007669"/>
    <property type="project" value="UniProtKB-UniRule"/>
</dbReference>
<comment type="similarity">
    <text evidence="3">Belongs to the pectinesterase family.</text>
</comment>
<dbReference type="GO" id="GO:0005576">
    <property type="term" value="C:extracellular region"/>
    <property type="evidence" value="ECO:0007669"/>
    <property type="project" value="UniProtKB-SubCell"/>
</dbReference>
<dbReference type="FunFam" id="2.160.20.10:FF:000013">
    <property type="entry name" value="Pectinesterase"/>
    <property type="match status" value="1"/>
</dbReference>
<dbReference type="UniPathway" id="UPA00545">
    <property type="reaction ID" value="UER00823"/>
</dbReference>
<gene>
    <name evidence="13" type="primary">LOC107828555</name>
</gene>
<dbReference type="PANTHER" id="PTHR31321">
    <property type="entry name" value="ACYL-COA THIOESTER HYDROLASE YBHC-RELATED"/>
    <property type="match status" value="1"/>
</dbReference>
<comment type="subcellular location">
    <subcellularLocation>
        <location evidence="1">Secreted</location>
    </subcellularLocation>
</comment>
<dbReference type="InterPro" id="IPR033131">
    <property type="entry name" value="Pectinesterase_Asp_AS"/>
</dbReference>
<dbReference type="PANTHER" id="PTHR31321:SF76">
    <property type="entry name" value="PECTINESTERASE 10-RELATED"/>
    <property type="match status" value="1"/>
</dbReference>
<dbReference type="OrthoDB" id="2019149at2759"/>
<protein>
    <recommendedName>
        <fullName evidence="4 11">Pectinesterase</fullName>
        <ecNumber evidence="4 11">3.1.1.11</ecNumber>
    </recommendedName>
</protein>
<dbReference type="GO" id="GO:0030599">
    <property type="term" value="F:pectinesterase activity"/>
    <property type="evidence" value="ECO:0000318"/>
    <property type="project" value="GO_Central"/>
</dbReference>
<evidence type="ECO:0000256" key="10">
    <source>
        <dbReference type="ARBA" id="ARBA00057335"/>
    </source>
</evidence>
<evidence type="ECO:0000256" key="1">
    <source>
        <dbReference type="ARBA" id="ARBA00004613"/>
    </source>
</evidence>
<dbReference type="GeneID" id="107828555"/>
<keyword evidence="11" id="KW-0732">Signal</keyword>
<keyword evidence="7 11" id="KW-0063">Aspartyl esterase</keyword>
<reference evidence="13" key="2">
    <citation type="submission" date="2025-08" db="UniProtKB">
        <authorList>
            <consortium name="RefSeq"/>
        </authorList>
    </citation>
    <scope>IDENTIFICATION</scope>
</reference>
<dbReference type="Gene3D" id="2.160.20.10">
    <property type="entry name" value="Single-stranded right-handed beta-helix, Pectin lyase-like"/>
    <property type="match status" value="1"/>
</dbReference>
<dbReference type="InterPro" id="IPR011050">
    <property type="entry name" value="Pectin_lyase_fold/virulence"/>
</dbReference>
<dbReference type="Proteomes" id="UP000790787">
    <property type="component" value="Chromosome 15"/>
</dbReference>
<dbReference type="SUPFAM" id="SSF51126">
    <property type="entry name" value="Pectin lyase-like"/>
    <property type="match status" value="1"/>
</dbReference>
<dbReference type="KEGG" id="nta:107828555"/>
<evidence type="ECO:0000256" key="11">
    <source>
        <dbReference type="RuleBase" id="RU000589"/>
    </source>
</evidence>
<reference evidence="12" key="1">
    <citation type="journal article" date="2014" name="Nat. Commun.">
        <title>The tobacco genome sequence and its comparison with those of tomato and potato.</title>
        <authorList>
            <person name="Sierro N."/>
            <person name="Battey J.N."/>
            <person name="Ouadi S."/>
            <person name="Bakaher N."/>
            <person name="Bovet L."/>
            <person name="Willig A."/>
            <person name="Goepfert S."/>
            <person name="Peitsch M.C."/>
            <person name="Ivanov N.V."/>
        </authorList>
    </citation>
    <scope>NUCLEOTIDE SEQUENCE [LARGE SCALE GENOMIC DNA]</scope>
</reference>
<comment type="catalytic activity">
    <reaction evidence="9 11">
        <text>[(1-&gt;4)-alpha-D-galacturonosyl methyl ester](n) + n H2O = [(1-&gt;4)-alpha-D-galacturonosyl](n) + n methanol + n H(+)</text>
        <dbReference type="Rhea" id="RHEA:22380"/>
        <dbReference type="Rhea" id="RHEA-COMP:14570"/>
        <dbReference type="Rhea" id="RHEA-COMP:14573"/>
        <dbReference type="ChEBI" id="CHEBI:15377"/>
        <dbReference type="ChEBI" id="CHEBI:15378"/>
        <dbReference type="ChEBI" id="CHEBI:17790"/>
        <dbReference type="ChEBI" id="CHEBI:140522"/>
        <dbReference type="ChEBI" id="CHEBI:140523"/>
        <dbReference type="EC" id="3.1.1.11"/>
    </reaction>
</comment>
<evidence type="ECO:0000256" key="5">
    <source>
        <dbReference type="ARBA" id="ARBA00022525"/>
    </source>
</evidence>
<evidence type="ECO:0000256" key="7">
    <source>
        <dbReference type="ARBA" id="ARBA00023085"/>
    </source>
</evidence>
<evidence type="ECO:0000256" key="2">
    <source>
        <dbReference type="ARBA" id="ARBA00005184"/>
    </source>
</evidence>
<proteinExistence type="inferred from homology"/>
<dbReference type="SMR" id="A0A1S4DDU4"/>
<accession>A0A1S4DDU4</accession>
<dbReference type="AlphaFoldDB" id="A0A1S4DDU4"/>
<keyword evidence="6 11" id="KW-0378">Hydrolase</keyword>
<dbReference type="EC" id="3.1.1.11" evidence="4 11"/>
<evidence type="ECO:0000256" key="4">
    <source>
        <dbReference type="ARBA" id="ARBA00013229"/>
    </source>
</evidence>
<evidence type="ECO:0000313" key="12">
    <source>
        <dbReference type="Proteomes" id="UP000790787"/>
    </source>
</evidence>
<keyword evidence="8" id="KW-0325">Glycoprotein</keyword>
<dbReference type="RefSeq" id="XP_016511379.1">
    <property type="nucleotide sequence ID" value="XM_016655893.1"/>
</dbReference>
<organism evidence="12 13">
    <name type="scientific">Nicotiana tabacum</name>
    <name type="common">Common tobacco</name>
    <dbReference type="NCBI Taxonomy" id="4097"/>
    <lineage>
        <taxon>Eukaryota</taxon>
        <taxon>Viridiplantae</taxon>
        <taxon>Streptophyta</taxon>
        <taxon>Embryophyta</taxon>
        <taxon>Tracheophyta</taxon>
        <taxon>Spermatophyta</taxon>
        <taxon>Magnoliopsida</taxon>
        <taxon>eudicotyledons</taxon>
        <taxon>Gunneridae</taxon>
        <taxon>Pentapetalae</taxon>
        <taxon>asterids</taxon>
        <taxon>lamiids</taxon>
        <taxon>Solanales</taxon>
        <taxon>Solanaceae</taxon>
        <taxon>Nicotianoideae</taxon>
        <taxon>Nicotianeae</taxon>
        <taxon>Nicotiana</taxon>
    </lineage>
</organism>
<comment type="function">
    <text evidence="10">Acts in the modification of cell walls via demethylesterification of cell wall pectin.</text>
</comment>
<evidence type="ECO:0000256" key="8">
    <source>
        <dbReference type="ARBA" id="ARBA00023180"/>
    </source>
</evidence>
<dbReference type="InterPro" id="IPR000070">
    <property type="entry name" value="Pectinesterase_cat"/>
</dbReference>
<evidence type="ECO:0000256" key="6">
    <source>
        <dbReference type="ARBA" id="ARBA00022801"/>
    </source>
</evidence>
<dbReference type="InterPro" id="IPR012334">
    <property type="entry name" value="Pectin_lyas_fold"/>
</dbReference>
<dbReference type="GO" id="GO:0045490">
    <property type="term" value="P:pectin catabolic process"/>
    <property type="evidence" value="ECO:0000318"/>
    <property type="project" value="GO_Central"/>
</dbReference>